<evidence type="ECO:0000259" key="1">
    <source>
        <dbReference type="PROSITE" id="PS50995"/>
    </source>
</evidence>
<dbReference type="SMART" id="SM00347">
    <property type="entry name" value="HTH_MARR"/>
    <property type="match status" value="1"/>
</dbReference>
<dbReference type="GO" id="GO:0003677">
    <property type="term" value="F:DNA binding"/>
    <property type="evidence" value="ECO:0007669"/>
    <property type="project" value="UniProtKB-KW"/>
</dbReference>
<dbReference type="InterPro" id="IPR036388">
    <property type="entry name" value="WH-like_DNA-bd_sf"/>
</dbReference>
<keyword evidence="3" id="KW-1185">Reference proteome</keyword>
<reference evidence="2 3" key="1">
    <citation type="submission" date="2017-06" db="EMBL/GenBank/DDBJ databases">
        <authorList>
            <person name="Kim H.J."/>
            <person name="Triplett B.A."/>
        </authorList>
    </citation>
    <scope>NUCLEOTIDE SEQUENCE [LARGE SCALE GENOMIC DNA]</scope>
    <source>
        <strain evidence="2 3">CGMCC 4.1858</strain>
    </source>
</reference>
<protein>
    <submittedName>
        <fullName evidence="2">DNA-binding transcriptional regulator, MarR family</fullName>
    </submittedName>
</protein>
<organism evidence="2 3">
    <name type="scientific">Actinacidiphila glaucinigra</name>
    <dbReference type="NCBI Taxonomy" id="235986"/>
    <lineage>
        <taxon>Bacteria</taxon>
        <taxon>Bacillati</taxon>
        <taxon>Actinomycetota</taxon>
        <taxon>Actinomycetes</taxon>
        <taxon>Kitasatosporales</taxon>
        <taxon>Streptomycetaceae</taxon>
        <taxon>Actinacidiphila</taxon>
    </lineage>
</organism>
<feature type="domain" description="HTH marR-type" evidence="1">
    <location>
        <begin position="9"/>
        <end position="143"/>
    </location>
</feature>
<name>A0A239CQR0_9ACTN</name>
<dbReference type="RefSeq" id="WP_179279719.1">
    <property type="nucleotide sequence ID" value="NZ_FZOF01000004.1"/>
</dbReference>
<dbReference type="InterPro" id="IPR039422">
    <property type="entry name" value="MarR/SlyA-like"/>
</dbReference>
<dbReference type="PANTHER" id="PTHR33164:SF103">
    <property type="entry name" value="REGULATORY PROTEIN MARR"/>
    <property type="match status" value="1"/>
</dbReference>
<dbReference type="PANTHER" id="PTHR33164">
    <property type="entry name" value="TRANSCRIPTIONAL REGULATOR, MARR FAMILY"/>
    <property type="match status" value="1"/>
</dbReference>
<gene>
    <name evidence="2" type="ORF">SAMN05216252_104156</name>
</gene>
<proteinExistence type="predicted"/>
<dbReference type="GO" id="GO:0006950">
    <property type="term" value="P:response to stress"/>
    <property type="evidence" value="ECO:0007669"/>
    <property type="project" value="TreeGrafter"/>
</dbReference>
<dbReference type="InterPro" id="IPR036390">
    <property type="entry name" value="WH_DNA-bd_sf"/>
</dbReference>
<dbReference type="GO" id="GO:0003700">
    <property type="term" value="F:DNA-binding transcription factor activity"/>
    <property type="evidence" value="ECO:0007669"/>
    <property type="project" value="InterPro"/>
</dbReference>
<keyword evidence="2" id="KW-0238">DNA-binding</keyword>
<dbReference type="InterPro" id="IPR000835">
    <property type="entry name" value="HTH_MarR-typ"/>
</dbReference>
<dbReference type="Proteomes" id="UP000198280">
    <property type="component" value="Unassembled WGS sequence"/>
</dbReference>
<dbReference type="PROSITE" id="PS50995">
    <property type="entry name" value="HTH_MARR_2"/>
    <property type="match status" value="1"/>
</dbReference>
<sequence>MPATTGSQRDAAVAAASSVVEALEVLWGRGRDAGDPPVPPSQLRVLFALEGNEGINLRTLCDVLGAGPPAVSRLCDRLQAVGYLTRDTSPTSRREVCLWLTPRGTAFLAQLRERREEELATVVSAMPERARRALLEGLTAFRSAAEATGLGAVRPLPGGRSHTA</sequence>
<dbReference type="EMBL" id="FZOF01000004">
    <property type="protein sequence ID" value="SNS22249.1"/>
    <property type="molecule type" value="Genomic_DNA"/>
</dbReference>
<accession>A0A239CQR0</accession>
<evidence type="ECO:0000313" key="3">
    <source>
        <dbReference type="Proteomes" id="UP000198280"/>
    </source>
</evidence>
<evidence type="ECO:0000313" key="2">
    <source>
        <dbReference type="EMBL" id="SNS22249.1"/>
    </source>
</evidence>
<dbReference type="Pfam" id="PF12802">
    <property type="entry name" value="MarR_2"/>
    <property type="match status" value="1"/>
</dbReference>
<dbReference type="Gene3D" id="1.10.10.10">
    <property type="entry name" value="Winged helix-like DNA-binding domain superfamily/Winged helix DNA-binding domain"/>
    <property type="match status" value="1"/>
</dbReference>
<dbReference type="AlphaFoldDB" id="A0A239CQR0"/>
<dbReference type="SUPFAM" id="SSF46785">
    <property type="entry name" value="Winged helix' DNA-binding domain"/>
    <property type="match status" value="1"/>
</dbReference>